<dbReference type="InterPro" id="IPR002130">
    <property type="entry name" value="Cyclophilin-type_PPIase_dom"/>
</dbReference>
<dbReference type="PANTHER" id="PTHR45625:SF4">
    <property type="entry name" value="PEPTIDYLPROLYL ISOMERASE DOMAIN AND WD REPEAT-CONTAINING PROTEIN 1"/>
    <property type="match status" value="1"/>
</dbReference>
<sequence length="239" mass="27503">MKNYQKCSNINYFINKNYILHKIFFFIFIFNLFLFLNNMPSYADNSKSSISKYSKENYIVLNIEYGTLVIQLYPDIAPEHVKRIQQLCNEKFYDGLKFHRAIPGFMVQTGDPLGNGTGSSNLPNLKAEFNSLNHDKGIVSMARNSNVNSGNSQFFIMLDKHSYLDHNYTAFGKVIFGINSDGKKTDGMDILNKIHMGRDDNNGEVSDPTTINKMYLMSSSYDSEMEKIIWDNIEHNSIY</sequence>
<keyword evidence="4" id="KW-1133">Transmembrane helix</keyword>
<dbReference type="EC" id="5.2.1.8" evidence="3"/>
<dbReference type="PANTHER" id="PTHR45625">
    <property type="entry name" value="PEPTIDYL-PROLYL CIS-TRANS ISOMERASE-RELATED"/>
    <property type="match status" value="1"/>
</dbReference>
<evidence type="ECO:0000313" key="6">
    <source>
        <dbReference type="EMBL" id="MDZ5761116.1"/>
    </source>
</evidence>
<keyword evidence="4" id="KW-0812">Transmembrane</keyword>
<proteinExistence type="inferred from homology"/>
<dbReference type="GO" id="GO:0003755">
    <property type="term" value="F:peptidyl-prolyl cis-trans isomerase activity"/>
    <property type="evidence" value="ECO:0007669"/>
    <property type="project" value="UniProtKB-UniRule"/>
</dbReference>
<keyword evidence="4" id="KW-0472">Membrane</keyword>
<dbReference type="Gene3D" id="2.40.100.10">
    <property type="entry name" value="Cyclophilin-like"/>
    <property type="match status" value="1"/>
</dbReference>
<evidence type="ECO:0000256" key="2">
    <source>
        <dbReference type="ARBA" id="ARBA00023235"/>
    </source>
</evidence>
<dbReference type="PROSITE" id="PS50072">
    <property type="entry name" value="CSA_PPIASE_2"/>
    <property type="match status" value="1"/>
</dbReference>
<comment type="function">
    <text evidence="3">PPIases accelerate the folding of proteins. It catalyzes the cis-trans isomerization of proline imidic peptide bonds in oligopeptides.</text>
</comment>
<comment type="similarity">
    <text evidence="3">Belongs to the cyclophilin-type PPIase family.</text>
</comment>
<dbReference type="PRINTS" id="PR00153">
    <property type="entry name" value="CSAPPISMRASE"/>
</dbReference>
<accession>A0AAE5AHK0</accession>
<dbReference type="CDD" id="cd00317">
    <property type="entry name" value="cyclophilin"/>
    <property type="match status" value="1"/>
</dbReference>
<dbReference type="AlphaFoldDB" id="A0AAE5AHK0"/>
<dbReference type="Pfam" id="PF00160">
    <property type="entry name" value="Pro_isomerase"/>
    <property type="match status" value="1"/>
</dbReference>
<dbReference type="SUPFAM" id="SSF50891">
    <property type="entry name" value="Cyclophilin-like"/>
    <property type="match status" value="1"/>
</dbReference>
<keyword evidence="1 3" id="KW-0697">Rotamase</keyword>
<dbReference type="InterPro" id="IPR044666">
    <property type="entry name" value="Cyclophilin_A-like"/>
</dbReference>
<dbReference type="InterPro" id="IPR029000">
    <property type="entry name" value="Cyclophilin-like_dom_sf"/>
</dbReference>
<evidence type="ECO:0000259" key="5">
    <source>
        <dbReference type="PROSITE" id="PS50072"/>
    </source>
</evidence>
<comment type="catalytic activity">
    <reaction evidence="3">
        <text>[protein]-peptidylproline (omega=180) = [protein]-peptidylproline (omega=0)</text>
        <dbReference type="Rhea" id="RHEA:16237"/>
        <dbReference type="Rhea" id="RHEA-COMP:10747"/>
        <dbReference type="Rhea" id="RHEA-COMP:10748"/>
        <dbReference type="ChEBI" id="CHEBI:83833"/>
        <dbReference type="ChEBI" id="CHEBI:83834"/>
        <dbReference type="EC" id="5.2.1.8"/>
    </reaction>
</comment>
<evidence type="ECO:0000313" key="7">
    <source>
        <dbReference type="Proteomes" id="UP001289135"/>
    </source>
</evidence>
<protein>
    <recommendedName>
        <fullName evidence="3">Peptidyl-prolyl cis-trans isomerase</fullName>
        <shortName evidence="3">PPIase</shortName>
        <ecNumber evidence="3">5.2.1.8</ecNumber>
    </recommendedName>
</protein>
<feature type="transmembrane region" description="Helical" evidence="4">
    <location>
        <begin position="18"/>
        <end position="37"/>
    </location>
</feature>
<comment type="caution">
    <text evidence="6">The sequence shown here is derived from an EMBL/GenBank/DDBJ whole genome shotgun (WGS) entry which is preliminary data.</text>
</comment>
<keyword evidence="2 3" id="KW-0413">Isomerase</keyword>
<evidence type="ECO:0000256" key="4">
    <source>
        <dbReference type="SAM" id="Phobius"/>
    </source>
</evidence>
<organism evidence="6 7">
    <name type="scientific">Lyticum sinuosum</name>
    <dbReference type="NCBI Taxonomy" id="1332059"/>
    <lineage>
        <taxon>Bacteria</taxon>
        <taxon>Pseudomonadati</taxon>
        <taxon>Pseudomonadota</taxon>
        <taxon>Alphaproteobacteria</taxon>
        <taxon>Rickettsiales</taxon>
        <taxon>Lyticum</taxon>
    </lineage>
</organism>
<gene>
    <name evidence="6" type="ORF">Lyticum_00282</name>
</gene>
<dbReference type="Proteomes" id="UP001289135">
    <property type="component" value="Unassembled WGS sequence"/>
</dbReference>
<evidence type="ECO:0000256" key="1">
    <source>
        <dbReference type="ARBA" id="ARBA00023110"/>
    </source>
</evidence>
<reference evidence="6" key="1">
    <citation type="submission" date="2023-02" db="EMBL/GenBank/DDBJ databases">
        <title>Host association and intracellularity evolved multiple times independently in the Rickettsiales.</title>
        <authorList>
            <person name="Castelli M."/>
            <person name="Nardi T."/>
            <person name="Gammuto L."/>
            <person name="Bellinzona G."/>
            <person name="Sabaneyeva E."/>
            <person name="Potekhin A."/>
            <person name="Serra V."/>
            <person name="Petroni G."/>
            <person name="Sassera D."/>
        </authorList>
    </citation>
    <scope>NUCLEOTIDE SEQUENCE</scope>
    <source>
        <strain evidence="6">USBL-36I1</strain>
    </source>
</reference>
<feature type="domain" description="PPIase cyclophilin-type" evidence="5">
    <location>
        <begin position="66"/>
        <end position="216"/>
    </location>
</feature>
<name>A0AAE5AHK0_9RICK</name>
<keyword evidence="7" id="KW-1185">Reference proteome</keyword>
<dbReference type="EMBL" id="JARGYU010000001">
    <property type="protein sequence ID" value="MDZ5761116.1"/>
    <property type="molecule type" value="Genomic_DNA"/>
</dbReference>
<evidence type="ECO:0000256" key="3">
    <source>
        <dbReference type="RuleBase" id="RU363019"/>
    </source>
</evidence>